<dbReference type="PROSITE" id="PS51379">
    <property type="entry name" value="4FE4S_FER_2"/>
    <property type="match status" value="3"/>
</dbReference>
<evidence type="ECO:0000256" key="1">
    <source>
        <dbReference type="ARBA" id="ARBA00022448"/>
    </source>
</evidence>
<dbReference type="CDD" id="cd10549">
    <property type="entry name" value="MtMvhB_like"/>
    <property type="match status" value="1"/>
</dbReference>
<keyword evidence="8 10" id="KW-0411">Iron-sulfur</keyword>
<comment type="subunit">
    <text evidence="10">The complex is composed of six subunits: RnfA, RnfB, RnfC, RnfD, RnfE and RnfG.</text>
</comment>
<comment type="subcellular location">
    <subcellularLocation>
        <location evidence="10">Cell membrane</location>
    </subcellularLocation>
</comment>
<keyword evidence="2 10" id="KW-0004">4Fe-4S</keyword>
<accession>A0A940IDT7</accession>
<dbReference type="SUPFAM" id="SSF54862">
    <property type="entry name" value="4Fe-4S ferredoxins"/>
    <property type="match status" value="2"/>
</dbReference>
<gene>
    <name evidence="10" type="primary">rnfB</name>
    <name evidence="14" type="ORF">IAB16_05790</name>
</gene>
<evidence type="ECO:0000256" key="8">
    <source>
        <dbReference type="ARBA" id="ARBA00023014"/>
    </source>
</evidence>
<feature type="binding site" evidence="10">
    <location>
        <position position="148"/>
    </location>
    <ligand>
        <name>[4Fe-4S] cluster</name>
        <dbReference type="ChEBI" id="CHEBI:49883"/>
        <label>2</label>
    </ligand>
</feature>
<dbReference type="InterPro" id="IPR057431">
    <property type="entry name" value="LdpA_Fe-S-bd"/>
</dbReference>
<dbReference type="Pfam" id="PF12838">
    <property type="entry name" value="Fer4_7"/>
    <property type="match status" value="1"/>
</dbReference>
<proteinExistence type="inferred from homology"/>
<keyword evidence="5 10" id="KW-1278">Translocase</keyword>
<evidence type="ECO:0000256" key="10">
    <source>
        <dbReference type="HAMAP-Rule" id="MF_00463"/>
    </source>
</evidence>
<evidence type="ECO:0000256" key="5">
    <source>
        <dbReference type="ARBA" id="ARBA00022967"/>
    </source>
</evidence>
<feature type="binding site" evidence="10">
    <location>
        <position position="52"/>
    </location>
    <ligand>
        <name>[4Fe-4S] cluster</name>
        <dbReference type="ChEBI" id="CHEBI:49883"/>
        <label>1</label>
    </ligand>
</feature>
<feature type="binding site" evidence="10">
    <location>
        <position position="55"/>
    </location>
    <ligand>
        <name>[4Fe-4S] cluster</name>
        <dbReference type="ChEBI" id="CHEBI:49883"/>
        <label>1</label>
    </ligand>
</feature>
<comment type="cofactor">
    <cofactor evidence="10">
        <name>[4Fe-4S] cluster</name>
        <dbReference type="ChEBI" id="CHEBI:49883"/>
    </cofactor>
    <text evidence="10">Binds 3 [4Fe-4S] clusters.</text>
</comment>
<evidence type="ECO:0000259" key="12">
    <source>
        <dbReference type="PROSITE" id="PS51379"/>
    </source>
</evidence>
<dbReference type="AlphaFoldDB" id="A0A940IDT7"/>
<dbReference type="GO" id="GO:0009055">
    <property type="term" value="F:electron transfer activity"/>
    <property type="evidence" value="ECO:0007669"/>
    <property type="project" value="InterPro"/>
</dbReference>
<feature type="binding site" evidence="10">
    <location>
        <position position="60"/>
    </location>
    <ligand>
        <name>[4Fe-4S] cluster</name>
        <dbReference type="ChEBI" id="CHEBI:49883"/>
        <label>1</label>
    </ligand>
</feature>
<dbReference type="EC" id="7.-.-.-" evidence="10"/>
<dbReference type="EMBL" id="JADINF010000145">
    <property type="protein sequence ID" value="MBO8424512.1"/>
    <property type="molecule type" value="Genomic_DNA"/>
</dbReference>
<dbReference type="InterPro" id="IPR010207">
    <property type="entry name" value="Elect_transpt_cplx_RnfB/RsxB"/>
</dbReference>
<dbReference type="PANTHER" id="PTHR43560:SF1">
    <property type="entry name" value="ION-TRANSLOCATING OXIDOREDUCTASE COMPLEX SUBUNIT B"/>
    <property type="match status" value="1"/>
</dbReference>
<dbReference type="Proteomes" id="UP000727857">
    <property type="component" value="Unassembled WGS sequence"/>
</dbReference>
<comment type="caution">
    <text evidence="14">The sequence shown here is derived from an EMBL/GenBank/DDBJ whole genome shotgun (WGS) entry which is preliminary data.</text>
</comment>
<dbReference type="InterPro" id="IPR050395">
    <property type="entry name" value="4Fe4S_Ferredoxin_RnfB"/>
</dbReference>
<feature type="binding site" evidence="10">
    <location>
        <position position="152"/>
    </location>
    <ligand>
        <name>[4Fe-4S] cluster</name>
        <dbReference type="ChEBI" id="CHEBI:49883"/>
        <label>3</label>
    </ligand>
</feature>
<dbReference type="PROSITE" id="PS51656">
    <property type="entry name" value="4FE4S"/>
    <property type="match status" value="1"/>
</dbReference>
<comment type="function">
    <text evidence="10">Part of a membrane-bound complex that couples electron transfer with translocation of ions across the membrane.</text>
</comment>
<dbReference type="PANTHER" id="PTHR43560">
    <property type="entry name" value="ION-TRANSLOCATING OXIDOREDUCTASE COMPLEX SUBUNIT B"/>
    <property type="match status" value="1"/>
</dbReference>
<keyword evidence="4 10" id="KW-0677">Repeat</keyword>
<dbReference type="GO" id="GO:0046872">
    <property type="term" value="F:metal ion binding"/>
    <property type="evidence" value="ECO:0007669"/>
    <property type="project" value="UniProtKB-KW"/>
</dbReference>
<evidence type="ECO:0000313" key="14">
    <source>
        <dbReference type="EMBL" id="MBO8424512.1"/>
    </source>
</evidence>
<dbReference type="InterPro" id="IPR007202">
    <property type="entry name" value="4Fe-4S_dom"/>
</dbReference>
<dbReference type="Gene3D" id="1.10.15.40">
    <property type="entry name" value="Electron transport complex subunit B, putative Fe-S cluster"/>
    <property type="match status" value="1"/>
</dbReference>
<comment type="caution">
    <text evidence="10">Lacks conserved residue(s) required for the propagation of feature annotation.</text>
</comment>
<feature type="domain" description="4Fe-4S ferredoxin-type" evidence="12">
    <location>
        <begin position="162"/>
        <end position="191"/>
    </location>
</feature>
<keyword evidence="10" id="KW-1003">Cell membrane</keyword>
<evidence type="ECO:0000259" key="13">
    <source>
        <dbReference type="PROSITE" id="PS51656"/>
    </source>
</evidence>
<dbReference type="Pfam" id="PF25160">
    <property type="entry name" value="LdpA_Fe-S-bd"/>
    <property type="match status" value="1"/>
</dbReference>
<evidence type="ECO:0000256" key="9">
    <source>
        <dbReference type="ARBA" id="ARBA00023136"/>
    </source>
</evidence>
<dbReference type="Gene3D" id="3.30.70.20">
    <property type="match status" value="2"/>
</dbReference>
<sequence length="266" mass="27267">MPVSLQILIPVILLTGLAIVFAVLIAVCSKKFAVVTDERVDKVASLLSGANCGGCGYAGCDAFAAALVKGEAQLSMCSATSKANKALIAEVLGGADAGEETIVVCACSGGELCSDKYDYQGYGDCASVELLAGGRKSCPVGCIGMSKCVSECPAHAIDIVGGVAVVNQDKCVSCGRCIMYCPKKLLKRIPASAKYYIACSNCDKGKEVRANCAHGCIGCGLCAKNCPEGAITLKDNLPVIDYSKCVSCGVCAEKCPSKCILTAKAK</sequence>
<feature type="binding site" evidence="10">
    <location>
        <position position="181"/>
    </location>
    <ligand>
        <name>[4Fe-4S] cluster</name>
        <dbReference type="ChEBI" id="CHEBI:49883"/>
        <label>2</label>
    </ligand>
</feature>
<keyword evidence="11" id="KW-0812">Transmembrane</keyword>
<dbReference type="PROSITE" id="PS00198">
    <property type="entry name" value="4FE4S_FER_1"/>
    <property type="match status" value="1"/>
</dbReference>
<reference evidence="14" key="2">
    <citation type="journal article" date="2021" name="PeerJ">
        <title>Extensive microbial diversity within the chicken gut microbiome revealed by metagenomics and culture.</title>
        <authorList>
            <person name="Gilroy R."/>
            <person name="Ravi A."/>
            <person name="Getino M."/>
            <person name="Pursley I."/>
            <person name="Horton D.L."/>
            <person name="Alikhan N.F."/>
            <person name="Baker D."/>
            <person name="Gharbi K."/>
            <person name="Hall N."/>
            <person name="Watson M."/>
            <person name="Adriaenssens E.M."/>
            <person name="Foster-Nyarko E."/>
            <person name="Jarju S."/>
            <person name="Secka A."/>
            <person name="Antonio M."/>
            <person name="Oren A."/>
            <person name="Chaudhuri R.R."/>
            <person name="La Ragione R."/>
            <person name="Hildebrand F."/>
            <person name="Pallen M.J."/>
        </authorList>
    </citation>
    <scope>NUCLEOTIDE SEQUENCE</scope>
    <source>
        <strain evidence="14">517</strain>
    </source>
</reference>
<feature type="domain" description="4Fe-4S" evidence="13">
    <location>
        <begin position="35"/>
        <end position="94"/>
    </location>
</feature>
<feature type="domain" description="4Fe-4S ferredoxin-type" evidence="12">
    <location>
        <begin position="206"/>
        <end position="235"/>
    </location>
</feature>
<dbReference type="InterPro" id="IPR017900">
    <property type="entry name" value="4Fe4S_Fe_S_CS"/>
</dbReference>
<feature type="binding site" evidence="10">
    <location>
        <position position="171"/>
    </location>
    <ligand>
        <name>[4Fe-4S] cluster</name>
        <dbReference type="ChEBI" id="CHEBI:49883"/>
        <label>3</label>
    </ligand>
</feature>
<feature type="binding site" evidence="10">
    <location>
        <position position="142"/>
    </location>
    <ligand>
        <name>[4Fe-4S] cluster</name>
        <dbReference type="ChEBI" id="CHEBI:49883"/>
        <label>2</label>
    </ligand>
</feature>
<feature type="binding site" evidence="10">
    <location>
        <position position="138"/>
    </location>
    <ligand>
        <name>[4Fe-4S] cluster</name>
        <dbReference type="ChEBI" id="CHEBI:49883"/>
        <label>2</label>
    </ligand>
</feature>
<comment type="similarity">
    <text evidence="10">Belongs to the 4Fe4S bacterial-type ferredoxin family. RnfB subfamily.</text>
</comment>
<keyword evidence="3 10" id="KW-0479">Metal-binding</keyword>
<keyword evidence="7 10" id="KW-0408">Iron</keyword>
<evidence type="ECO:0000256" key="3">
    <source>
        <dbReference type="ARBA" id="ARBA00022723"/>
    </source>
</evidence>
<keyword evidence="11" id="KW-1133">Transmembrane helix</keyword>
<dbReference type="InterPro" id="IPR017896">
    <property type="entry name" value="4Fe4S_Fe-S-bd"/>
</dbReference>
<evidence type="ECO:0000256" key="4">
    <source>
        <dbReference type="ARBA" id="ARBA00022737"/>
    </source>
</evidence>
<reference evidence="14" key="1">
    <citation type="submission" date="2020-10" db="EMBL/GenBank/DDBJ databases">
        <authorList>
            <person name="Gilroy R."/>
        </authorList>
    </citation>
    <scope>NUCLEOTIDE SEQUENCE</scope>
    <source>
        <strain evidence="14">517</strain>
    </source>
</reference>
<evidence type="ECO:0000256" key="7">
    <source>
        <dbReference type="ARBA" id="ARBA00023004"/>
    </source>
</evidence>
<evidence type="ECO:0000313" key="15">
    <source>
        <dbReference type="Proteomes" id="UP000727857"/>
    </source>
</evidence>
<dbReference type="GO" id="GO:0051539">
    <property type="term" value="F:4 iron, 4 sulfur cluster binding"/>
    <property type="evidence" value="ECO:0007669"/>
    <property type="project" value="UniProtKB-UniRule"/>
</dbReference>
<organism evidence="14 15">
    <name type="scientific">Candidatus Stercoripulliclostridium pullicola</name>
    <dbReference type="NCBI Taxonomy" id="2840953"/>
    <lineage>
        <taxon>Bacteria</taxon>
        <taxon>Bacillati</taxon>
        <taxon>Bacillota</taxon>
        <taxon>Clostridia</taxon>
        <taxon>Eubacteriales</taxon>
        <taxon>Candidatus Stercoripulliclostridium</taxon>
    </lineage>
</organism>
<dbReference type="Pfam" id="PF04060">
    <property type="entry name" value="FeS"/>
    <property type="match status" value="1"/>
</dbReference>
<feature type="transmembrane region" description="Helical" evidence="11">
    <location>
        <begin position="7"/>
        <end position="27"/>
    </location>
</feature>
<protein>
    <recommendedName>
        <fullName evidence="10">Ion-translocating oxidoreductase complex subunit B</fullName>
        <ecNumber evidence="10">7.-.-.-</ecNumber>
    </recommendedName>
    <alternativeName>
        <fullName evidence="10">Rnf electron transport complex subunit B</fullName>
    </alternativeName>
</protein>
<evidence type="ECO:0000256" key="11">
    <source>
        <dbReference type="SAM" id="Phobius"/>
    </source>
</evidence>
<feature type="binding site" evidence="10">
    <location>
        <position position="177"/>
    </location>
    <ligand>
        <name>[4Fe-4S] cluster</name>
        <dbReference type="ChEBI" id="CHEBI:49883"/>
        <label>3</label>
    </ligand>
</feature>
<evidence type="ECO:0000256" key="2">
    <source>
        <dbReference type="ARBA" id="ARBA00022485"/>
    </source>
</evidence>
<keyword evidence="9 10" id="KW-0472">Membrane</keyword>
<name>A0A940IDT7_9FIRM</name>
<feature type="domain" description="4Fe-4S ferredoxin-type" evidence="12">
    <location>
        <begin position="236"/>
        <end position="266"/>
    </location>
</feature>
<keyword evidence="6 10" id="KW-0249">Electron transport</keyword>
<dbReference type="HAMAP" id="MF_00463">
    <property type="entry name" value="RsxB_RnfB"/>
    <property type="match status" value="1"/>
</dbReference>
<evidence type="ECO:0000256" key="6">
    <source>
        <dbReference type="ARBA" id="ARBA00022982"/>
    </source>
</evidence>
<keyword evidence="1 10" id="KW-0813">Transport</keyword>
<feature type="region of interest" description="Hydrophobic" evidence="10">
    <location>
        <begin position="1"/>
        <end position="29"/>
    </location>
</feature>
<dbReference type="GO" id="GO:0005886">
    <property type="term" value="C:plasma membrane"/>
    <property type="evidence" value="ECO:0007669"/>
    <property type="project" value="UniProtKB-SubCell"/>
</dbReference>
<feature type="binding site" evidence="10">
    <location>
        <position position="77"/>
    </location>
    <ligand>
        <name>[4Fe-4S] cluster</name>
        <dbReference type="ChEBI" id="CHEBI:49883"/>
        <label>1</label>
    </ligand>
</feature>
<feature type="binding site" evidence="10">
    <location>
        <position position="174"/>
    </location>
    <ligand>
        <name>[4Fe-4S] cluster</name>
        <dbReference type="ChEBI" id="CHEBI:49883"/>
        <label>3</label>
    </ligand>
</feature>
<dbReference type="GO" id="GO:0022900">
    <property type="term" value="P:electron transport chain"/>
    <property type="evidence" value="ECO:0007669"/>
    <property type="project" value="UniProtKB-UniRule"/>
</dbReference>